<evidence type="ECO:0000256" key="8">
    <source>
        <dbReference type="ARBA" id="ARBA00023136"/>
    </source>
</evidence>
<keyword evidence="4 10" id="KW-0812">Transmembrane</keyword>
<evidence type="ECO:0000259" key="11">
    <source>
        <dbReference type="PROSITE" id="PS50893"/>
    </source>
</evidence>
<sequence length="570" mass="60354">MFAGYESLITTMALTGILAFSFHVVLMAGQLSLGQAGFASLGAYISTLVVPETPLFGGLSPVLVGIPVGMAVGATAAFVLGLPVMRLRGVFLAIATIAFAEVVRILMLNAEWTNGARGLRLERWVTPELAWFVLAILVYAFWRLGPSRIGRAFAAVREDEVAASSMGVDVARTRMTSFVASGAIAGLYGVLFAYFVRRIGPSDFGFSMMLDGLVVAVVGGFLVFFGPLLGSAFITMVPEVQRAAGLEAGWIHPFVTGALLLVVILLLPGGLSSIAGYLHGRLRRSPPPAPSTGPRAGNEPPELPELPAADTPVLTLNGVGKDYGGVHAVHDVDLELRAGEILGVIGPNGAGKTTLVNMISGHVAPTSGDGHVLGRKLGAAGGAHRVARAGVSRTFQHSKLFDRLSVLENTLVGTHLVSKPTFVRRLLWLPSARRDENRAVSQARRQVQRVGLADREHVPAAQLSYGDQRRLEIARALASHPSLLILDEPAAGMNRVEAAELSELIRSLAADGVTIMLIEHNVHMVLDTCTRVVVLNFGEVIASGPPQVVASDPQVIEAYLGSDETGREHV</sequence>
<proteinExistence type="predicted"/>
<evidence type="ECO:0000256" key="4">
    <source>
        <dbReference type="ARBA" id="ARBA00022692"/>
    </source>
</evidence>
<feature type="transmembrane region" description="Helical" evidence="10">
    <location>
        <begin position="7"/>
        <end position="26"/>
    </location>
</feature>
<dbReference type="AlphaFoldDB" id="A0A329QZ52"/>
<dbReference type="InterPro" id="IPR051120">
    <property type="entry name" value="ABC_AA/LPS_Transport"/>
</dbReference>
<evidence type="ECO:0000256" key="1">
    <source>
        <dbReference type="ARBA" id="ARBA00004651"/>
    </source>
</evidence>
<evidence type="ECO:0000256" key="6">
    <source>
        <dbReference type="ARBA" id="ARBA00022840"/>
    </source>
</evidence>
<comment type="caution">
    <text evidence="12">The sequence shown here is derived from an EMBL/GenBank/DDBJ whole genome shotgun (WGS) entry which is preliminary data.</text>
</comment>
<keyword evidence="8 10" id="KW-0472">Membrane</keyword>
<gene>
    <name evidence="12" type="ORF">DPM12_06370</name>
</gene>
<evidence type="ECO:0000256" key="2">
    <source>
        <dbReference type="ARBA" id="ARBA00022448"/>
    </source>
</evidence>
<keyword evidence="13" id="KW-1185">Reference proteome</keyword>
<keyword evidence="6" id="KW-0067">ATP-binding</keyword>
<feature type="transmembrane region" description="Helical" evidence="10">
    <location>
        <begin position="254"/>
        <end position="278"/>
    </location>
</feature>
<dbReference type="PANTHER" id="PTHR45772">
    <property type="entry name" value="CONSERVED COMPONENT OF ABC TRANSPORTER FOR NATURAL AMINO ACIDS-RELATED"/>
    <property type="match status" value="1"/>
</dbReference>
<feature type="transmembrane region" description="Helical" evidence="10">
    <location>
        <begin position="175"/>
        <end position="196"/>
    </location>
</feature>
<dbReference type="InterPro" id="IPR032823">
    <property type="entry name" value="BCA_ABC_TP_C"/>
</dbReference>
<dbReference type="Pfam" id="PF00005">
    <property type="entry name" value="ABC_tran"/>
    <property type="match status" value="1"/>
</dbReference>
<feature type="domain" description="ABC transporter" evidence="11">
    <location>
        <begin position="314"/>
        <end position="562"/>
    </location>
</feature>
<dbReference type="CDD" id="cd03219">
    <property type="entry name" value="ABC_Mj1267_LivG_branched"/>
    <property type="match status" value="1"/>
</dbReference>
<dbReference type="InterPro" id="IPR001851">
    <property type="entry name" value="ABC_transp_permease"/>
</dbReference>
<dbReference type="PROSITE" id="PS50893">
    <property type="entry name" value="ABC_TRANSPORTER_2"/>
    <property type="match status" value="1"/>
</dbReference>
<keyword evidence="3" id="KW-1003">Cell membrane</keyword>
<protein>
    <submittedName>
        <fullName evidence="12">ABC transporter</fullName>
    </submittedName>
</protein>
<dbReference type="GO" id="GO:0005886">
    <property type="term" value="C:plasma membrane"/>
    <property type="evidence" value="ECO:0007669"/>
    <property type="project" value="UniProtKB-SubCell"/>
</dbReference>
<evidence type="ECO:0000256" key="9">
    <source>
        <dbReference type="SAM" id="MobiDB-lite"/>
    </source>
</evidence>
<feature type="transmembrane region" description="Helical" evidence="10">
    <location>
        <begin position="90"/>
        <end position="112"/>
    </location>
</feature>
<dbReference type="Pfam" id="PF12399">
    <property type="entry name" value="BCA_ABC_TP_C"/>
    <property type="match status" value="1"/>
</dbReference>
<dbReference type="SUPFAM" id="SSF52540">
    <property type="entry name" value="P-loop containing nucleoside triphosphate hydrolases"/>
    <property type="match status" value="1"/>
</dbReference>
<evidence type="ECO:0000313" key="12">
    <source>
        <dbReference type="EMBL" id="RAW17605.1"/>
    </source>
</evidence>
<dbReference type="Pfam" id="PF02653">
    <property type="entry name" value="BPD_transp_2"/>
    <property type="match status" value="1"/>
</dbReference>
<dbReference type="PANTHER" id="PTHR45772:SF9">
    <property type="entry name" value="CONSERVED COMPONENT OF ABC TRANSPORTER FOR NATURAL AMINO ACIDS"/>
    <property type="match status" value="1"/>
</dbReference>
<dbReference type="GO" id="GO:0005524">
    <property type="term" value="F:ATP binding"/>
    <property type="evidence" value="ECO:0007669"/>
    <property type="project" value="UniProtKB-KW"/>
</dbReference>
<dbReference type="InterPro" id="IPR003593">
    <property type="entry name" value="AAA+_ATPase"/>
</dbReference>
<dbReference type="InterPro" id="IPR043428">
    <property type="entry name" value="LivM-like"/>
</dbReference>
<dbReference type="PROSITE" id="PS00211">
    <property type="entry name" value="ABC_TRANSPORTER_1"/>
    <property type="match status" value="1"/>
</dbReference>
<dbReference type="SMART" id="SM00382">
    <property type="entry name" value="AAA"/>
    <property type="match status" value="1"/>
</dbReference>
<accession>A0A329QZ52</accession>
<dbReference type="FunFam" id="3.40.50.300:FF:000421">
    <property type="entry name" value="Branched-chain amino acid ABC transporter ATP-binding protein"/>
    <property type="match status" value="1"/>
</dbReference>
<keyword evidence="2" id="KW-0813">Transport</keyword>
<evidence type="ECO:0000256" key="3">
    <source>
        <dbReference type="ARBA" id="ARBA00022475"/>
    </source>
</evidence>
<dbReference type="InterPro" id="IPR017871">
    <property type="entry name" value="ABC_transporter-like_CS"/>
</dbReference>
<dbReference type="GO" id="GO:0016887">
    <property type="term" value="F:ATP hydrolysis activity"/>
    <property type="evidence" value="ECO:0007669"/>
    <property type="project" value="InterPro"/>
</dbReference>
<dbReference type="OrthoDB" id="9805514at2"/>
<dbReference type="EMBL" id="QMIG01000003">
    <property type="protein sequence ID" value="RAW17605.1"/>
    <property type="molecule type" value="Genomic_DNA"/>
</dbReference>
<dbReference type="CDD" id="cd06581">
    <property type="entry name" value="TM_PBP1_LivM_like"/>
    <property type="match status" value="1"/>
</dbReference>
<dbReference type="InterPro" id="IPR003439">
    <property type="entry name" value="ABC_transporter-like_ATP-bd"/>
</dbReference>
<feature type="transmembrane region" description="Helical" evidence="10">
    <location>
        <begin position="208"/>
        <end position="234"/>
    </location>
</feature>
<keyword evidence="7 10" id="KW-1133">Transmembrane helix</keyword>
<evidence type="ECO:0000256" key="5">
    <source>
        <dbReference type="ARBA" id="ARBA00022741"/>
    </source>
</evidence>
<keyword evidence="5" id="KW-0547">Nucleotide-binding</keyword>
<name>A0A329QZ52_9ACTN</name>
<feature type="transmembrane region" description="Helical" evidence="10">
    <location>
        <begin position="62"/>
        <end position="84"/>
    </location>
</feature>
<organism evidence="12 13">
    <name type="scientific">Phytoactinopolyspora halophila</name>
    <dbReference type="NCBI Taxonomy" id="1981511"/>
    <lineage>
        <taxon>Bacteria</taxon>
        <taxon>Bacillati</taxon>
        <taxon>Actinomycetota</taxon>
        <taxon>Actinomycetes</taxon>
        <taxon>Jiangellales</taxon>
        <taxon>Jiangellaceae</taxon>
        <taxon>Phytoactinopolyspora</taxon>
    </lineage>
</organism>
<dbReference type="GO" id="GO:0015658">
    <property type="term" value="F:branched-chain amino acid transmembrane transporter activity"/>
    <property type="evidence" value="ECO:0007669"/>
    <property type="project" value="InterPro"/>
</dbReference>
<evidence type="ECO:0000256" key="10">
    <source>
        <dbReference type="SAM" id="Phobius"/>
    </source>
</evidence>
<comment type="subcellular location">
    <subcellularLocation>
        <location evidence="1">Cell membrane</location>
        <topology evidence="1">Multi-pass membrane protein</topology>
    </subcellularLocation>
</comment>
<dbReference type="RefSeq" id="WP_112257423.1">
    <property type="nucleotide sequence ID" value="NZ_QMIG01000003.1"/>
</dbReference>
<dbReference type="Proteomes" id="UP000250462">
    <property type="component" value="Unassembled WGS sequence"/>
</dbReference>
<reference evidence="12 13" key="1">
    <citation type="submission" date="2018-06" db="EMBL/GenBank/DDBJ databases">
        <title>Phytoactinopolyspora halophila sp. nov., a novel halophilic actinomycete isolated from a saline soil in China.</title>
        <authorList>
            <person name="Tang S.-K."/>
        </authorList>
    </citation>
    <scope>NUCLEOTIDE SEQUENCE [LARGE SCALE GENOMIC DNA]</scope>
    <source>
        <strain evidence="12 13">YIM 96934</strain>
    </source>
</reference>
<evidence type="ECO:0000313" key="13">
    <source>
        <dbReference type="Proteomes" id="UP000250462"/>
    </source>
</evidence>
<dbReference type="Gene3D" id="3.40.50.300">
    <property type="entry name" value="P-loop containing nucleotide triphosphate hydrolases"/>
    <property type="match status" value="1"/>
</dbReference>
<dbReference type="InterPro" id="IPR027417">
    <property type="entry name" value="P-loop_NTPase"/>
</dbReference>
<evidence type="ECO:0000256" key="7">
    <source>
        <dbReference type="ARBA" id="ARBA00022989"/>
    </source>
</evidence>
<feature type="region of interest" description="Disordered" evidence="9">
    <location>
        <begin position="285"/>
        <end position="307"/>
    </location>
</feature>
<feature type="transmembrane region" description="Helical" evidence="10">
    <location>
        <begin position="124"/>
        <end position="142"/>
    </location>
</feature>